<comment type="similarity">
    <text evidence="2">Belongs to the ATP11 family.</text>
</comment>
<keyword evidence="8" id="KW-1185">Reference proteome</keyword>
<proteinExistence type="inferred from homology"/>
<dbReference type="Pfam" id="PF06644">
    <property type="entry name" value="ATP11"/>
    <property type="match status" value="1"/>
</dbReference>
<accession>A0A4U0TKQ0</accession>
<sequence length="710" mass="79780">MAYIIDTSAPLLRRNVWSIQAPLRVFQSQKRFAQVHDVRFFAAHHRQQAVYDKYKDKLEQKARERGFKNVDELKEANAEKITELRKKAIVPGANAPLDAQTPPSPSEASNQIPYQAPPPPLPQQEQAPNRESAEASKKGSKDGVRTLSSFINIEKVSQLQQEEIEALWRLRHVRDPQSLCAVMKTETYQRIVETARRHPQFILPLPRESQGAEIHFLQWTFPSPTTVTVLFTHLAEYKMRGEFAQPHTTVTHHLDLADEKGLVLMEGRVTENKGLSVEDGKFLLMCLQKFYGFEAVSGQAKENAGKRRKLMEQFSGGDEGFKVEELLEQAEKVPYPLRELFPPRDLARRGEVARRGQEGDNWQQRFDGLLERPGQRRAQSEAHRTSDSPPHVQNSLTSLPLRMSDSNTERDLRRQITDLQSLHENDDLAITLATSLMDNLRAQILDLKTVVQAREANLFARDARVQELTGQLWTMGSSLPDAAAQLALDHQAQRHLLVMQGLQTELQQKTEQIASLETAHTEAQAELQQKTEEIASLETAHAEAVEKVVTKMTSQSRGDLKQRDKVHAREMKEQADLAASQLEVRLQARETAHARAMEKAGVAANKLEAELKARGTAHKHAIKEQADVAAKKLKSELVKRDKLCSKSVSTQAKAANARLVVLQAEIKTVQEKLRSAEEEGARETQRAAGFAELAEEQAALIESLVATSKA</sequence>
<dbReference type="AlphaFoldDB" id="A0A4U0TKQ0"/>
<feature type="compositionally biased region" description="Polar residues" evidence="6">
    <location>
        <begin position="387"/>
        <end position="398"/>
    </location>
</feature>
<feature type="coiled-coil region" evidence="5">
    <location>
        <begin position="652"/>
        <end position="686"/>
    </location>
</feature>
<evidence type="ECO:0000256" key="1">
    <source>
        <dbReference type="ARBA" id="ARBA00004173"/>
    </source>
</evidence>
<feature type="region of interest" description="Disordered" evidence="6">
    <location>
        <begin position="371"/>
        <end position="410"/>
    </location>
</feature>
<dbReference type="GO" id="GO:0033615">
    <property type="term" value="P:mitochondrial proton-transporting ATP synthase complex assembly"/>
    <property type="evidence" value="ECO:0007669"/>
    <property type="project" value="TreeGrafter"/>
</dbReference>
<dbReference type="PANTHER" id="PTHR13126:SF0">
    <property type="entry name" value="ATP SYNTHASE MITOCHONDRIAL F1 COMPLEX ASSEMBLY FACTOR 1"/>
    <property type="match status" value="1"/>
</dbReference>
<feature type="coiled-coil region" evidence="5">
    <location>
        <begin position="499"/>
        <end position="547"/>
    </location>
</feature>
<feature type="compositionally biased region" description="Basic and acidic residues" evidence="6">
    <location>
        <begin position="371"/>
        <end position="386"/>
    </location>
</feature>
<keyword evidence="3" id="KW-0809">Transit peptide</keyword>
<feature type="region of interest" description="Disordered" evidence="6">
    <location>
        <begin position="92"/>
        <end position="141"/>
    </location>
</feature>
<dbReference type="InterPro" id="IPR010591">
    <property type="entry name" value="ATP11"/>
</dbReference>
<name>A0A4U0TKQ0_9PEZI</name>
<evidence type="ECO:0000256" key="5">
    <source>
        <dbReference type="SAM" id="Coils"/>
    </source>
</evidence>
<comment type="subcellular location">
    <subcellularLocation>
        <location evidence="1">Mitochondrion</location>
    </subcellularLocation>
</comment>
<dbReference type="EMBL" id="NAJL01000074">
    <property type="protein sequence ID" value="TKA22471.1"/>
    <property type="molecule type" value="Genomic_DNA"/>
</dbReference>
<protein>
    <submittedName>
        <fullName evidence="7">Uncharacterized protein</fullName>
    </submittedName>
</protein>
<dbReference type="Proteomes" id="UP000308549">
    <property type="component" value="Unassembled WGS sequence"/>
</dbReference>
<feature type="compositionally biased region" description="Basic and acidic residues" evidence="6">
    <location>
        <begin position="131"/>
        <end position="141"/>
    </location>
</feature>
<dbReference type="OrthoDB" id="16535at2759"/>
<keyword evidence="5" id="KW-0175">Coiled coil</keyword>
<keyword evidence="4" id="KW-0496">Mitochondrion</keyword>
<evidence type="ECO:0000313" key="7">
    <source>
        <dbReference type="EMBL" id="TKA22471.1"/>
    </source>
</evidence>
<evidence type="ECO:0000256" key="6">
    <source>
        <dbReference type="SAM" id="MobiDB-lite"/>
    </source>
</evidence>
<evidence type="ECO:0000313" key="8">
    <source>
        <dbReference type="Proteomes" id="UP000308549"/>
    </source>
</evidence>
<dbReference type="GO" id="GO:0005739">
    <property type="term" value="C:mitochondrion"/>
    <property type="evidence" value="ECO:0007669"/>
    <property type="project" value="UniProtKB-SubCell"/>
</dbReference>
<dbReference type="PANTHER" id="PTHR13126">
    <property type="entry name" value="CHAPERONE ATP11"/>
    <property type="match status" value="1"/>
</dbReference>
<gene>
    <name evidence="7" type="ORF">B0A50_08014</name>
</gene>
<organism evidence="7 8">
    <name type="scientific">Salinomyces thailandicus</name>
    <dbReference type="NCBI Taxonomy" id="706561"/>
    <lineage>
        <taxon>Eukaryota</taxon>
        <taxon>Fungi</taxon>
        <taxon>Dikarya</taxon>
        <taxon>Ascomycota</taxon>
        <taxon>Pezizomycotina</taxon>
        <taxon>Dothideomycetes</taxon>
        <taxon>Dothideomycetidae</taxon>
        <taxon>Mycosphaerellales</taxon>
        <taxon>Teratosphaeriaceae</taxon>
        <taxon>Salinomyces</taxon>
    </lineage>
</organism>
<evidence type="ECO:0000256" key="2">
    <source>
        <dbReference type="ARBA" id="ARBA00009116"/>
    </source>
</evidence>
<evidence type="ECO:0000256" key="3">
    <source>
        <dbReference type="ARBA" id="ARBA00022946"/>
    </source>
</evidence>
<comment type="caution">
    <text evidence="7">The sequence shown here is derived from an EMBL/GenBank/DDBJ whole genome shotgun (WGS) entry which is preliminary data.</text>
</comment>
<reference evidence="7 8" key="1">
    <citation type="submission" date="2017-03" db="EMBL/GenBank/DDBJ databases">
        <title>Genomes of endolithic fungi from Antarctica.</title>
        <authorList>
            <person name="Coleine C."/>
            <person name="Masonjones S."/>
            <person name="Stajich J.E."/>
        </authorList>
    </citation>
    <scope>NUCLEOTIDE SEQUENCE [LARGE SCALE GENOMIC DNA]</scope>
    <source>
        <strain evidence="7 8">CCFEE 6315</strain>
    </source>
</reference>
<evidence type="ECO:0000256" key="4">
    <source>
        <dbReference type="ARBA" id="ARBA00023128"/>
    </source>
</evidence>